<dbReference type="RefSeq" id="WP_133635417.1">
    <property type="nucleotide sequence ID" value="NZ_SNZJ01000005.1"/>
</dbReference>
<protein>
    <recommendedName>
        <fullName evidence="4">TRAP transporter TAXI family solute receptor</fullName>
    </recommendedName>
</protein>
<evidence type="ECO:0000313" key="2">
    <source>
        <dbReference type="EMBL" id="TDR55999.1"/>
    </source>
</evidence>
<dbReference type="Proteomes" id="UP000295212">
    <property type="component" value="Unassembled WGS sequence"/>
</dbReference>
<feature type="chain" id="PRO_5020956401" description="TRAP transporter TAXI family solute receptor" evidence="1">
    <location>
        <begin position="34"/>
        <end position="327"/>
    </location>
</feature>
<accession>A0A4R6ZUW3</accession>
<dbReference type="CDD" id="cd13520">
    <property type="entry name" value="PBP2_TAXI_TRAP"/>
    <property type="match status" value="1"/>
</dbReference>
<reference evidence="2 3" key="1">
    <citation type="submission" date="2019-03" db="EMBL/GenBank/DDBJ databases">
        <title>Genomic Encyclopedia of Type Strains, Phase III (KMG-III): the genomes of soil and plant-associated and newly described type strains.</title>
        <authorList>
            <person name="Whitman W."/>
        </authorList>
    </citation>
    <scope>NUCLEOTIDE SEQUENCE [LARGE SCALE GENOMIC DNA]</scope>
    <source>
        <strain evidence="2 3">CECT 5797</strain>
    </source>
</reference>
<dbReference type="PANTHER" id="PTHR42941:SF1">
    <property type="entry name" value="SLL1037 PROTEIN"/>
    <property type="match status" value="1"/>
</dbReference>
<evidence type="ECO:0008006" key="4">
    <source>
        <dbReference type="Google" id="ProtNLM"/>
    </source>
</evidence>
<dbReference type="OrthoDB" id="9776669at2"/>
<dbReference type="Pfam" id="PF16868">
    <property type="entry name" value="NMT1_3"/>
    <property type="match status" value="1"/>
</dbReference>
<feature type="signal peptide" evidence="1">
    <location>
        <begin position="1"/>
        <end position="33"/>
    </location>
</feature>
<dbReference type="AlphaFoldDB" id="A0A4R6ZUW3"/>
<gene>
    <name evidence="2" type="ORF">DFP85_105173</name>
</gene>
<proteinExistence type="predicted"/>
<keyword evidence="1" id="KW-0732">Signal</keyword>
<organism evidence="2 3">
    <name type="scientific">Halomonas ventosae</name>
    <dbReference type="NCBI Taxonomy" id="229007"/>
    <lineage>
        <taxon>Bacteria</taxon>
        <taxon>Pseudomonadati</taxon>
        <taxon>Pseudomonadota</taxon>
        <taxon>Gammaproteobacteria</taxon>
        <taxon>Oceanospirillales</taxon>
        <taxon>Halomonadaceae</taxon>
        <taxon>Halomonas</taxon>
    </lineage>
</organism>
<dbReference type="SUPFAM" id="SSF53850">
    <property type="entry name" value="Periplasmic binding protein-like II"/>
    <property type="match status" value="1"/>
</dbReference>
<dbReference type="EMBL" id="SNZJ01000005">
    <property type="protein sequence ID" value="TDR55999.1"/>
    <property type="molecule type" value="Genomic_DNA"/>
</dbReference>
<evidence type="ECO:0000256" key="1">
    <source>
        <dbReference type="SAM" id="SignalP"/>
    </source>
</evidence>
<sequence length="327" mass="34512">MMKTTTSSMTFLKGSGLAGITAIALAFGSTAQAQPDTLSWLSGSPGGTWYPISAGIAEIFSSEGTRTNAEVGAGLANVSRISAGQADLGVTTSTVPPVAQAGDEPFNEPINNVRALAALFPSYQHVGVTRDSGIESVEELVGVSVNCMALGNSTQAAFVDRLKAAGISEDDVDCARGSHSFASDAIKDGNLEGFTLLSGYPNGTFTELFHTIDMKLLPLPEDQFQRISEINPGYAYSAIPAGSYPGQDVDIPTVTSDLILFSHEDMSEDDAYWIVKTMLDNLERIRGVHAAMSPVTGEYMANISGIELHPGAVRAYEEAGVEINNNY</sequence>
<name>A0A4R6ZUW3_9GAMM</name>
<dbReference type="PANTHER" id="PTHR42941">
    <property type="entry name" value="SLL1037 PROTEIN"/>
    <property type="match status" value="1"/>
</dbReference>
<dbReference type="InterPro" id="IPR011852">
    <property type="entry name" value="TRAP_TAXI"/>
</dbReference>
<dbReference type="NCBIfam" id="TIGR02122">
    <property type="entry name" value="TRAP_TAXI"/>
    <property type="match status" value="1"/>
</dbReference>
<comment type="caution">
    <text evidence="2">The sequence shown here is derived from an EMBL/GenBank/DDBJ whole genome shotgun (WGS) entry which is preliminary data.</text>
</comment>
<evidence type="ECO:0000313" key="3">
    <source>
        <dbReference type="Proteomes" id="UP000295212"/>
    </source>
</evidence>
<dbReference type="Gene3D" id="3.40.190.10">
    <property type="entry name" value="Periplasmic binding protein-like II"/>
    <property type="match status" value="2"/>
</dbReference>